<reference evidence="5 6" key="1">
    <citation type="submission" date="2019-07" db="EMBL/GenBank/DDBJ databases">
        <title>Whole genome shotgun sequence of Oceanobacillus sojae NBRC 105379.</title>
        <authorList>
            <person name="Hosoyama A."/>
            <person name="Uohara A."/>
            <person name="Ohji S."/>
            <person name="Ichikawa N."/>
        </authorList>
    </citation>
    <scope>NUCLEOTIDE SEQUENCE [LARGE SCALE GENOMIC DNA]</scope>
    <source>
        <strain evidence="5 6">NBRC 105379</strain>
    </source>
</reference>
<dbReference type="PANTHER" id="PTHR30146">
    <property type="entry name" value="LACI-RELATED TRANSCRIPTIONAL REPRESSOR"/>
    <property type="match status" value="1"/>
</dbReference>
<dbReference type="InterPro" id="IPR046335">
    <property type="entry name" value="LacI/GalR-like_sensor"/>
</dbReference>
<keyword evidence="6" id="KW-1185">Reference proteome</keyword>
<evidence type="ECO:0000313" key="5">
    <source>
        <dbReference type="EMBL" id="GEN87583.1"/>
    </source>
</evidence>
<dbReference type="Gene3D" id="1.10.260.40">
    <property type="entry name" value="lambda repressor-like DNA-binding domains"/>
    <property type="match status" value="1"/>
</dbReference>
<dbReference type="RefSeq" id="WP_147210560.1">
    <property type="nucleotide sequence ID" value="NZ_BJYM01000009.1"/>
</dbReference>
<dbReference type="SMART" id="SM00354">
    <property type="entry name" value="HTH_LACI"/>
    <property type="match status" value="1"/>
</dbReference>
<dbReference type="InterPro" id="IPR028082">
    <property type="entry name" value="Peripla_BP_I"/>
</dbReference>
<evidence type="ECO:0000256" key="3">
    <source>
        <dbReference type="ARBA" id="ARBA00023163"/>
    </source>
</evidence>
<keyword evidence="1" id="KW-0805">Transcription regulation</keyword>
<dbReference type="GO" id="GO:0003700">
    <property type="term" value="F:DNA-binding transcription factor activity"/>
    <property type="evidence" value="ECO:0007669"/>
    <property type="project" value="TreeGrafter"/>
</dbReference>
<dbReference type="Pfam" id="PF00356">
    <property type="entry name" value="LacI"/>
    <property type="match status" value="1"/>
</dbReference>
<dbReference type="InterPro" id="IPR010982">
    <property type="entry name" value="Lambda_DNA-bd_dom_sf"/>
</dbReference>
<name>A0A511ZJF9_9BACI</name>
<dbReference type="Pfam" id="PF13377">
    <property type="entry name" value="Peripla_BP_3"/>
    <property type="match status" value="1"/>
</dbReference>
<comment type="caution">
    <text evidence="5">The sequence shown here is derived from an EMBL/GenBank/DDBJ whole genome shotgun (WGS) entry which is preliminary data.</text>
</comment>
<dbReference type="CDD" id="cd06294">
    <property type="entry name" value="PBP1_MalR-like"/>
    <property type="match status" value="1"/>
</dbReference>
<evidence type="ECO:0000259" key="4">
    <source>
        <dbReference type="PROSITE" id="PS50932"/>
    </source>
</evidence>
<dbReference type="CDD" id="cd01392">
    <property type="entry name" value="HTH_LacI"/>
    <property type="match status" value="1"/>
</dbReference>
<evidence type="ECO:0000313" key="6">
    <source>
        <dbReference type="Proteomes" id="UP000321558"/>
    </source>
</evidence>
<dbReference type="AlphaFoldDB" id="A0A511ZJF9"/>
<evidence type="ECO:0000256" key="2">
    <source>
        <dbReference type="ARBA" id="ARBA00023125"/>
    </source>
</evidence>
<dbReference type="OrthoDB" id="9788209at2"/>
<dbReference type="PANTHER" id="PTHR30146:SF109">
    <property type="entry name" value="HTH-TYPE TRANSCRIPTIONAL REGULATOR GALS"/>
    <property type="match status" value="1"/>
</dbReference>
<keyword evidence="3" id="KW-0804">Transcription</keyword>
<dbReference type="GO" id="GO:0000976">
    <property type="term" value="F:transcription cis-regulatory region binding"/>
    <property type="evidence" value="ECO:0007669"/>
    <property type="project" value="TreeGrafter"/>
</dbReference>
<sequence length="353" mass="39389">MAITIKDVAKAANVAPSTVSRVISDSRHISEKTKKKVRQVMNELGYHTNLNARGLVQQSTKTLGVVLKYSESDAWKLGNLFVSEVLQGISAHCQQHGYSIMITTGSTEEEIYKDVGRMVQGKQVDGIIVLYAKKNDKVVPFLLEKAIPFSVVGKPMERMNEIMFVDNDNMQAAKDATEFLIHRNHSRIGFIGDNPTFQVIQDRVEGYYKALEEHGIRRDASYVKFVHTPEEEGAVVEEFLIMEAKPTALVISTPLQGVGVLKALHKRGVHVPDEISLVVFNKTLITEMSIPVLTSIDTEAFQLGYEASRGVVELINNPDTFKRSVIIPAKIEPRESHRKLTKDNSSVINVTME</sequence>
<protein>
    <submittedName>
        <fullName evidence="5">LacI family transcriptional regulator</fullName>
    </submittedName>
</protein>
<proteinExistence type="predicted"/>
<dbReference type="PROSITE" id="PS50932">
    <property type="entry name" value="HTH_LACI_2"/>
    <property type="match status" value="1"/>
</dbReference>
<dbReference type="Proteomes" id="UP000321558">
    <property type="component" value="Unassembled WGS sequence"/>
</dbReference>
<organism evidence="5 6">
    <name type="scientific">Oceanobacillus sojae</name>
    <dbReference type="NCBI Taxonomy" id="582851"/>
    <lineage>
        <taxon>Bacteria</taxon>
        <taxon>Bacillati</taxon>
        <taxon>Bacillota</taxon>
        <taxon>Bacilli</taxon>
        <taxon>Bacillales</taxon>
        <taxon>Bacillaceae</taxon>
        <taxon>Oceanobacillus</taxon>
    </lineage>
</organism>
<dbReference type="SUPFAM" id="SSF47413">
    <property type="entry name" value="lambda repressor-like DNA-binding domains"/>
    <property type="match status" value="1"/>
</dbReference>
<accession>A0A511ZJF9</accession>
<keyword evidence="2" id="KW-0238">DNA-binding</keyword>
<dbReference type="Gene3D" id="3.40.50.2300">
    <property type="match status" value="2"/>
</dbReference>
<feature type="domain" description="HTH lacI-type" evidence="4">
    <location>
        <begin position="3"/>
        <end position="57"/>
    </location>
</feature>
<evidence type="ECO:0000256" key="1">
    <source>
        <dbReference type="ARBA" id="ARBA00023015"/>
    </source>
</evidence>
<dbReference type="SUPFAM" id="SSF53822">
    <property type="entry name" value="Periplasmic binding protein-like I"/>
    <property type="match status" value="1"/>
</dbReference>
<dbReference type="EMBL" id="BJYM01000009">
    <property type="protein sequence ID" value="GEN87583.1"/>
    <property type="molecule type" value="Genomic_DNA"/>
</dbReference>
<dbReference type="InterPro" id="IPR000843">
    <property type="entry name" value="HTH_LacI"/>
</dbReference>
<gene>
    <name evidence="5" type="ORF">OSO01_23220</name>
</gene>